<comment type="subcellular location">
    <subcellularLocation>
        <location evidence="2">Membrane</location>
        <topology evidence="2">Multi-pass membrane protein</topology>
    </subcellularLocation>
</comment>
<keyword evidence="8" id="KW-0460">Magnesium</keyword>
<sequence length="776" mass="89123">MGIFYAQVVGLEKVLKEKTVSESGKIIHNVILTLDKYCLQMGCEKVHAMNNQYLAVSVGYHENEMDHVRSCIDFGLFTCHAIKRLGVHLKAHLRLRVAVHYGSVVYAIMGSQKPQFEIYSKDVEFTKNLLKLGYDGRVCVSDSAYAFSLEHFRFAQGKTIVTRQHSQRGAVMRSTYVVDPRSENVLAWFEMQPKMVQLTDDSTAFLSTLAAMLSEAAQEQVTIANCHPQNERHRILNPNLCGDIDLKSNKLNENQLQQQEHLRLSIQYFVSNIERAPKQFRVDYESPPINYWTMKFLESDEERQYGNHSIEDYKSTYVLDSEHIAFCADVIIVSIHNLITTAISCRILYNELSETHWTDIFYWTESAMHLSIIVMVLWIAVTPLDYPNQRNLRIIQLFRTLCTKSYGCEIVVFVLTFLSTVRTTLYIFLLIPDHLDSEHTRNLLSNMDVLTCVVHMLPSGSSYRIRIVATFLTMSVLIGLNARSSWRIDQASYNTSLIRTTILAVRVLEMGMILVVIWNTVREQEHNYRLLFHMRQEATEQLNVTNEVMEVTKHFVHHTVPLPRYQELTNRLSDRKGCVPVSEFWTEETNVGLVLFDVTNFYTRTVEDNIVESVKVLGKLFITFEELLLKEPFEDIYSLGVRGTSQLFASGLLGDPQSESHFVALIEYCFMVLHLLKEFNETYLSGQPGFQLSIGYHIGPVLCGFGGKHRLSYDACGETVDIAEHMIRMEDIGKILVTEICRTKLGNRYIFQSYGLLNRPGGMNIPVYRCLEKDSL</sequence>
<keyword evidence="15" id="KW-1185">Reference proteome</keyword>
<evidence type="ECO:0000256" key="5">
    <source>
        <dbReference type="ARBA" id="ARBA00022723"/>
    </source>
</evidence>
<evidence type="ECO:0000256" key="3">
    <source>
        <dbReference type="ARBA" id="ARBA00012201"/>
    </source>
</evidence>
<dbReference type="InterPro" id="IPR001054">
    <property type="entry name" value="A/G_cyclase"/>
</dbReference>
<protein>
    <recommendedName>
        <fullName evidence="3">adenylate cyclase</fullName>
        <ecNumber evidence="3">4.6.1.1</ecNumber>
    </recommendedName>
</protein>
<evidence type="ECO:0000256" key="4">
    <source>
        <dbReference type="ARBA" id="ARBA00022692"/>
    </source>
</evidence>
<dbReference type="PANTHER" id="PTHR45627">
    <property type="entry name" value="ADENYLATE CYCLASE TYPE 1"/>
    <property type="match status" value="1"/>
</dbReference>
<dbReference type="GO" id="GO:0005524">
    <property type="term" value="F:ATP binding"/>
    <property type="evidence" value="ECO:0007669"/>
    <property type="project" value="UniProtKB-KW"/>
</dbReference>
<dbReference type="PROSITE" id="PS50125">
    <property type="entry name" value="GUANYLATE_CYCLASE_2"/>
    <property type="match status" value="2"/>
</dbReference>
<feature type="transmembrane region" description="Helical" evidence="12">
    <location>
        <begin position="406"/>
        <end position="431"/>
    </location>
</feature>
<evidence type="ECO:0000256" key="2">
    <source>
        <dbReference type="ARBA" id="ARBA00004141"/>
    </source>
</evidence>
<dbReference type="GO" id="GO:0035556">
    <property type="term" value="P:intracellular signal transduction"/>
    <property type="evidence" value="ECO:0007669"/>
    <property type="project" value="InterPro"/>
</dbReference>
<dbReference type="InterPro" id="IPR029787">
    <property type="entry name" value="Nucleotide_cyclase"/>
</dbReference>
<evidence type="ECO:0000256" key="10">
    <source>
        <dbReference type="ARBA" id="ARBA00023136"/>
    </source>
</evidence>
<dbReference type="GO" id="GO:0009190">
    <property type="term" value="P:cyclic nucleotide biosynthetic process"/>
    <property type="evidence" value="ECO:0007669"/>
    <property type="project" value="InterPro"/>
</dbReference>
<dbReference type="GO" id="GO:0005886">
    <property type="term" value="C:plasma membrane"/>
    <property type="evidence" value="ECO:0007669"/>
    <property type="project" value="TreeGrafter"/>
</dbReference>
<reference evidence="14" key="1">
    <citation type="submission" date="2019-07" db="EMBL/GenBank/DDBJ databases">
        <title>Annotation for the trematode Paragonimus miyazaki's.</title>
        <authorList>
            <person name="Choi Y.-J."/>
        </authorList>
    </citation>
    <scope>NUCLEOTIDE SEQUENCE</scope>
    <source>
        <strain evidence="14">Japan</strain>
    </source>
</reference>
<feature type="domain" description="Guanylate cyclase" evidence="13">
    <location>
        <begin position="592"/>
        <end position="727"/>
    </location>
</feature>
<accession>A0A8S9YNJ0</accession>
<keyword evidence="10 12" id="KW-0472">Membrane</keyword>
<dbReference type="OrthoDB" id="6236767at2759"/>
<dbReference type="GO" id="GO:0004016">
    <property type="term" value="F:adenylate cyclase activity"/>
    <property type="evidence" value="ECO:0007669"/>
    <property type="project" value="UniProtKB-EC"/>
</dbReference>
<evidence type="ECO:0000256" key="12">
    <source>
        <dbReference type="SAM" id="Phobius"/>
    </source>
</evidence>
<evidence type="ECO:0000313" key="15">
    <source>
        <dbReference type="Proteomes" id="UP000822476"/>
    </source>
</evidence>
<evidence type="ECO:0000259" key="13">
    <source>
        <dbReference type="PROSITE" id="PS50125"/>
    </source>
</evidence>
<feature type="transmembrane region" description="Helical" evidence="12">
    <location>
        <begin position="463"/>
        <end position="482"/>
    </location>
</feature>
<name>A0A8S9YNJ0_9TREM</name>
<keyword evidence="7" id="KW-0067">ATP-binding</keyword>
<keyword evidence="4 12" id="KW-0812">Transmembrane</keyword>
<proteinExistence type="predicted"/>
<dbReference type="EMBL" id="JTDE01005027">
    <property type="protein sequence ID" value="KAF7251425.1"/>
    <property type="molecule type" value="Genomic_DNA"/>
</dbReference>
<comment type="caution">
    <text evidence="14">The sequence shown here is derived from an EMBL/GenBank/DDBJ whole genome shotgun (WGS) entry which is preliminary data.</text>
</comment>
<feature type="transmembrane region" description="Helical" evidence="12">
    <location>
        <begin position="367"/>
        <end position="386"/>
    </location>
</feature>
<dbReference type="GO" id="GO:0007189">
    <property type="term" value="P:adenylate cyclase-activating G protein-coupled receptor signaling pathway"/>
    <property type="evidence" value="ECO:0007669"/>
    <property type="project" value="TreeGrafter"/>
</dbReference>
<evidence type="ECO:0000256" key="7">
    <source>
        <dbReference type="ARBA" id="ARBA00022840"/>
    </source>
</evidence>
<keyword evidence="11" id="KW-0456">Lyase</keyword>
<dbReference type="Proteomes" id="UP000822476">
    <property type="component" value="Unassembled WGS sequence"/>
</dbReference>
<keyword evidence="6" id="KW-0547">Nucleotide-binding</keyword>
<dbReference type="PANTHER" id="PTHR45627:SF12">
    <property type="entry name" value="ADENYLATE CYCLASE TYPE 2"/>
    <property type="match status" value="1"/>
</dbReference>
<dbReference type="GO" id="GO:0046872">
    <property type="term" value="F:metal ion binding"/>
    <property type="evidence" value="ECO:0007669"/>
    <property type="project" value="UniProtKB-KW"/>
</dbReference>
<evidence type="ECO:0000313" key="14">
    <source>
        <dbReference type="EMBL" id="KAF7251425.1"/>
    </source>
</evidence>
<dbReference type="AlphaFoldDB" id="A0A8S9YNJ0"/>
<evidence type="ECO:0000256" key="9">
    <source>
        <dbReference type="ARBA" id="ARBA00022989"/>
    </source>
</evidence>
<keyword evidence="5" id="KW-0479">Metal-binding</keyword>
<feature type="transmembrane region" description="Helical" evidence="12">
    <location>
        <begin position="503"/>
        <end position="521"/>
    </location>
</feature>
<comment type="catalytic activity">
    <reaction evidence="1">
        <text>ATP = 3',5'-cyclic AMP + diphosphate</text>
        <dbReference type="Rhea" id="RHEA:15389"/>
        <dbReference type="ChEBI" id="CHEBI:30616"/>
        <dbReference type="ChEBI" id="CHEBI:33019"/>
        <dbReference type="ChEBI" id="CHEBI:58165"/>
        <dbReference type="EC" id="4.6.1.1"/>
    </reaction>
</comment>
<evidence type="ECO:0000256" key="11">
    <source>
        <dbReference type="ARBA" id="ARBA00023239"/>
    </source>
</evidence>
<keyword evidence="9 12" id="KW-1133">Transmembrane helix</keyword>
<dbReference type="SUPFAM" id="SSF55073">
    <property type="entry name" value="Nucleotide cyclase"/>
    <property type="match status" value="2"/>
</dbReference>
<gene>
    <name evidence="14" type="ORF">EG68_08789</name>
</gene>
<evidence type="ECO:0000256" key="1">
    <source>
        <dbReference type="ARBA" id="ARBA00001593"/>
    </source>
</evidence>
<feature type="domain" description="Guanylate cyclase" evidence="13">
    <location>
        <begin position="2"/>
        <end position="130"/>
    </location>
</feature>
<evidence type="ECO:0000256" key="8">
    <source>
        <dbReference type="ARBA" id="ARBA00022842"/>
    </source>
</evidence>
<dbReference type="Gene3D" id="3.30.70.1230">
    <property type="entry name" value="Nucleotide cyclase"/>
    <property type="match status" value="2"/>
</dbReference>
<evidence type="ECO:0000256" key="6">
    <source>
        <dbReference type="ARBA" id="ARBA00022741"/>
    </source>
</evidence>
<dbReference type="Pfam" id="PF00211">
    <property type="entry name" value="Guanylate_cyc"/>
    <property type="match status" value="2"/>
</dbReference>
<organism evidence="14 15">
    <name type="scientific">Paragonimus skrjabini miyazakii</name>
    <dbReference type="NCBI Taxonomy" id="59628"/>
    <lineage>
        <taxon>Eukaryota</taxon>
        <taxon>Metazoa</taxon>
        <taxon>Spiralia</taxon>
        <taxon>Lophotrochozoa</taxon>
        <taxon>Platyhelminthes</taxon>
        <taxon>Trematoda</taxon>
        <taxon>Digenea</taxon>
        <taxon>Plagiorchiida</taxon>
        <taxon>Troglotremata</taxon>
        <taxon>Troglotrematidae</taxon>
        <taxon>Paragonimus</taxon>
    </lineage>
</organism>
<dbReference type="EC" id="4.6.1.1" evidence="3"/>